<name>A0A835K8X5_9ROSI</name>
<dbReference type="AlphaFoldDB" id="A0A835K8X5"/>
<evidence type="ECO:0000313" key="1">
    <source>
        <dbReference type="EMBL" id="KAF9682918.1"/>
    </source>
</evidence>
<gene>
    <name evidence="1" type="ORF">SADUNF_Sadunf05G0157800</name>
</gene>
<dbReference type="Proteomes" id="UP000657918">
    <property type="component" value="Unassembled WGS sequence"/>
</dbReference>
<evidence type="ECO:0000313" key="2">
    <source>
        <dbReference type="Proteomes" id="UP000657918"/>
    </source>
</evidence>
<keyword evidence="2" id="KW-1185">Reference proteome</keyword>
<protein>
    <submittedName>
        <fullName evidence="1">Uncharacterized protein</fullName>
    </submittedName>
</protein>
<comment type="caution">
    <text evidence="1">The sequence shown here is derived from an EMBL/GenBank/DDBJ whole genome shotgun (WGS) entry which is preliminary data.</text>
</comment>
<reference evidence="1 2" key="1">
    <citation type="submission" date="2020-10" db="EMBL/GenBank/DDBJ databases">
        <title>Plant Genome Project.</title>
        <authorList>
            <person name="Zhang R.-G."/>
        </authorList>
    </citation>
    <scope>NUCLEOTIDE SEQUENCE [LARGE SCALE GENOMIC DNA]</scope>
    <source>
        <strain evidence="1">FAFU-HL-1</strain>
        <tissue evidence="1">Leaf</tissue>
    </source>
</reference>
<proteinExistence type="predicted"/>
<sequence>MSDSGCPTINYHDVYANGKVGWILVVQKGEYASGSFKEGPSSVSTWCITSDTHWWFSWHSELLQESNVNQLVVIGSNSASCMDQRKTGMEEAGVLDLYDLHNHFHFTMSRQVEGLETIKKTVMETLGPTAQLSSALLVCVPKASIRRQRRLLPSRHILEVKFLS</sequence>
<organism evidence="1 2">
    <name type="scientific">Salix dunnii</name>
    <dbReference type="NCBI Taxonomy" id="1413687"/>
    <lineage>
        <taxon>Eukaryota</taxon>
        <taxon>Viridiplantae</taxon>
        <taxon>Streptophyta</taxon>
        <taxon>Embryophyta</taxon>
        <taxon>Tracheophyta</taxon>
        <taxon>Spermatophyta</taxon>
        <taxon>Magnoliopsida</taxon>
        <taxon>eudicotyledons</taxon>
        <taxon>Gunneridae</taxon>
        <taxon>Pentapetalae</taxon>
        <taxon>rosids</taxon>
        <taxon>fabids</taxon>
        <taxon>Malpighiales</taxon>
        <taxon>Salicaceae</taxon>
        <taxon>Saliceae</taxon>
        <taxon>Salix</taxon>
    </lineage>
</organism>
<accession>A0A835K8X5</accession>
<dbReference type="EMBL" id="JADGMS010000005">
    <property type="protein sequence ID" value="KAF9682918.1"/>
    <property type="molecule type" value="Genomic_DNA"/>
</dbReference>